<dbReference type="CDD" id="cd02857">
    <property type="entry name" value="E_set_CDase_PDE_N"/>
    <property type="match status" value="1"/>
</dbReference>
<dbReference type="Proteomes" id="UP001418796">
    <property type="component" value="Unassembled WGS sequence"/>
</dbReference>
<evidence type="ECO:0000256" key="1">
    <source>
        <dbReference type="ARBA" id="ARBA00022801"/>
    </source>
</evidence>
<dbReference type="Gene3D" id="3.20.20.80">
    <property type="entry name" value="Glycosidases"/>
    <property type="match status" value="1"/>
</dbReference>
<dbReference type="CDD" id="cd11338">
    <property type="entry name" value="AmyAc_CMD"/>
    <property type="match status" value="1"/>
</dbReference>
<dbReference type="PANTHER" id="PTHR10357">
    <property type="entry name" value="ALPHA-AMYLASE FAMILY MEMBER"/>
    <property type="match status" value="1"/>
</dbReference>
<organism evidence="4 5">
    <name type="scientific">Alkalicoccobacillus gibsonii</name>
    <dbReference type="NCBI Taxonomy" id="79881"/>
    <lineage>
        <taxon>Bacteria</taxon>
        <taxon>Bacillati</taxon>
        <taxon>Bacillota</taxon>
        <taxon>Bacilli</taxon>
        <taxon>Bacillales</taxon>
        <taxon>Bacillaceae</taxon>
        <taxon>Alkalicoccobacillus</taxon>
    </lineage>
</organism>
<proteinExistence type="predicted"/>
<dbReference type="Pfam" id="PF02903">
    <property type="entry name" value="Alpha-amylase_N"/>
    <property type="match status" value="1"/>
</dbReference>
<evidence type="ECO:0000256" key="2">
    <source>
        <dbReference type="ARBA" id="ARBA00023295"/>
    </source>
</evidence>
<dbReference type="InterPro" id="IPR013783">
    <property type="entry name" value="Ig-like_fold"/>
</dbReference>
<dbReference type="SUPFAM" id="SSF51445">
    <property type="entry name" value="(Trans)glycosidases"/>
    <property type="match status" value="1"/>
</dbReference>
<dbReference type="EMBL" id="JBCITK010000001">
    <property type="protein sequence ID" value="MEN0642505.1"/>
    <property type="molecule type" value="Genomic_DNA"/>
</dbReference>
<protein>
    <submittedName>
        <fullName evidence="4">Glycoside hydrolase family 13 protein</fullName>
    </submittedName>
</protein>
<dbReference type="Pfam" id="PF00128">
    <property type="entry name" value="Alpha-amylase"/>
    <property type="match status" value="1"/>
</dbReference>
<gene>
    <name evidence="4" type="ORF">MKY91_04910</name>
</gene>
<feature type="domain" description="Glycosyl hydrolase family 13 catalytic" evidence="3">
    <location>
        <begin position="138"/>
        <end position="496"/>
    </location>
</feature>
<evidence type="ECO:0000313" key="5">
    <source>
        <dbReference type="Proteomes" id="UP001418796"/>
    </source>
</evidence>
<dbReference type="Gene3D" id="2.60.40.10">
    <property type="entry name" value="Immunoglobulins"/>
    <property type="match status" value="1"/>
</dbReference>
<dbReference type="InterPro" id="IPR045857">
    <property type="entry name" value="O16G_dom_2"/>
</dbReference>
<comment type="caution">
    <text evidence="4">The sequence shown here is derived from an EMBL/GenBank/DDBJ whole genome shotgun (WGS) entry which is preliminary data.</text>
</comment>
<reference evidence="4 5" key="1">
    <citation type="submission" date="2024-03" db="EMBL/GenBank/DDBJ databases">
        <title>Bacilli Hybrid Assemblies.</title>
        <authorList>
            <person name="Kovac J."/>
        </authorList>
    </citation>
    <scope>NUCLEOTIDE SEQUENCE [LARGE SCALE GENOMIC DNA]</scope>
    <source>
        <strain evidence="4 5">FSL R7-0666</strain>
    </source>
</reference>
<dbReference type="Gene3D" id="3.90.400.10">
    <property type="entry name" value="Oligo-1,6-glucosidase, Domain 2"/>
    <property type="match status" value="1"/>
</dbReference>
<accession>A0ABU9VF40</accession>
<keyword evidence="2" id="KW-0326">Glycosidase</keyword>
<dbReference type="GO" id="GO:0016787">
    <property type="term" value="F:hydrolase activity"/>
    <property type="evidence" value="ECO:0007669"/>
    <property type="project" value="UniProtKB-KW"/>
</dbReference>
<dbReference type="PANTHER" id="PTHR10357:SF210">
    <property type="entry name" value="MALTODEXTRIN GLUCOSIDASE"/>
    <property type="match status" value="1"/>
</dbReference>
<dbReference type="RefSeq" id="WP_343129624.1">
    <property type="nucleotide sequence ID" value="NZ_JBCITK010000001.1"/>
</dbReference>
<evidence type="ECO:0000313" key="4">
    <source>
        <dbReference type="EMBL" id="MEN0642505.1"/>
    </source>
</evidence>
<evidence type="ECO:0000259" key="3">
    <source>
        <dbReference type="SMART" id="SM00642"/>
    </source>
</evidence>
<dbReference type="SMART" id="SM00642">
    <property type="entry name" value="Aamy"/>
    <property type="match status" value="1"/>
</dbReference>
<sequence>MILSAINHDQAHAEVYSSSDKSVTIRIRTAQDDVQQITLLHGDPYIWNDGKWQFTRSSMTKIGSDGIHDYWTVTIDLPHSRLRYGFYLQSADAFIVYTERGFFQEIPEHVAPFFCLPYLHAEEQFSPPDWVSNTVWYQIFPERFANGNPSINPDNTLAWGSEKPKVNSFFGGDLKGVLDHLDHLVSLGITGIYFTPIFKAFSNHKYDTIDYMEIDPQFGDHHMLKTLIQACHERGIRVMLDAVFNHSGYHFEPFQDVLKNGAQSPYKDWFHPHSFPLRPSDKIPNYETFAFEGTMPKLNTSNPEVKDYLLQVARYWTQHFDIDGWRLDVANEVDHSFWREFRQTVKAINPDVYILGEIWHRASPWLQGDQFDAVMNYPLTDAIQGFVLNNHSTKSFKESVTKHLFSYPHTVNHVQFNLLGSHDTARILTESKGNKQHVMLQYLMLFSMPGSPCIYYGDEIGMTGGNDPGCRDCMIWDEDKQDLDLLSFMKTLILWRKQLQPMGSVDSVQFHESGDDDVLIYSTHQENDFLIYLFNRGLTSAQITVPEHFKNEDLIDIVDNSLLDTQKPLIVSKESFRILKKAADPE</sequence>
<keyword evidence="1 4" id="KW-0378">Hydrolase</keyword>
<dbReference type="InterPro" id="IPR004185">
    <property type="entry name" value="Glyco_hydro_13_lg-like_dom"/>
</dbReference>
<dbReference type="InterPro" id="IPR017853">
    <property type="entry name" value="GH"/>
</dbReference>
<dbReference type="InterPro" id="IPR006047">
    <property type="entry name" value="GH13_cat_dom"/>
</dbReference>
<keyword evidence="5" id="KW-1185">Reference proteome</keyword>
<name>A0ABU9VF40_9BACI</name>